<dbReference type="Proteomes" id="UP001077662">
    <property type="component" value="Unassembled WGS sequence"/>
</dbReference>
<reference evidence="1" key="1">
    <citation type="submission" date="2022-09" db="EMBL/GenBank/DDBJ databases">
        <title>Genome analysis and characterization of larvicidal activity of Brevibacillus strains.</title>
        <authorList>
            <person name="Patrusheva E.V."/>
            <person name="Izotova A.O."/>
            <person name="Toshchakov S.V."/>
            <person name="Sineoky S.P."/>
        </authorList>
    </citation>
    <scope>NUCLEOTIDE SEQUENCE</scope>
    <source>
        <strain evidence="1">VKPM_B-13247</strain>
    </source>
</reference>
<evidence type="ECO:0000313" key="1">
    <source>
        <dbReference type="EMBL" id="MCZ0808935.1"/>
    </source>
</evidence>
<gene>
    <name evidence="1" type="ORF">O0554_18775</name>
</gene>
<organism evidence="1 2">
    <name type="scientific">Brevibacillus laterosporus</name>
    <name type="common">Bacillus laterosporus</name>
    <dbReference type="NCBI Taxonomy" id="1465"/>
    <lineage>
        <taxon>Bacteria</taxon>
        <taxon>Bacillati</taxon>
        <taxon>Bacillota</taxon>
        <taxon>Bacilli</taxon>
        <taxon>Bacillales</taxon>
        <taxon>Paenibacillaceae</taxon>
        <taxon>Brevibacillus</taxon>
    </lineage>
</organism>
<protein>
    <submittedName>
        <fullName evidence="1">Uncharacterized protein</fullName>
    </submittedName>
</protein>
<comment type="caution">
    <text evidence="1">The sequence shown here is derived from an EMBL/GenBank/DDBJ whole genome shotgun (WGS) entry which is preliminary data.</text>
</comment>
<evidence type="ECO:0000313" key="2">
    <source>
        <dbReference type="Proteomes" id="UP001077662"/>
    </source>
</evidence>
<dbReference type="AlphaFoldDB" id="A0AAP3GCN9"/>
<accession>A0AAP3GCN9</accession>
<sequence>MNFSTDDNKLQGASLIDKAPFSSLLFHIENEAHEAILEEQKKYKPEYKFLFWE</sequence>
<proteinExistence type="predicted"/>
<name>A0AAP3GCN9_BRELA</name>
<dbReference type="EMBL" id="JAPTNE010000026">
    <property type="protein sequence ID" value="MCZ0808935.1"/>
    <property type="molecule type" value="Genomic_DNA"/>
</dbReference>
<dbReference type="RefSeq" id="WP_181022784.1">
    <property type="nucleotide sequence ID" value="NZ_JANSGW010000026.1"/>
</dbReference>